<accession>A0ABU7SBM9</accession>
<feature type="compositionally biased region" description="Low complexity" evidence="1">
    <location>
        <begin position="312"/>
        <end position="322"/>
    </location>
</feature>
<name>A0ABU7SBM9_9ACTN</name>
<proteinExistence type="predicted"/>
<comment type="caution">
    <text evidence="3">The sequence shown here is derived from an EMBL/GenBank/DDBJ whole genome shotgun (WGS) entry which is preliminary data.</text>
</comment>
<feature type="transmembrane region" description="Helical" evidence="2">
    <location>
        <begin position="32"/>
        <end position="54"/>
    </location>
</feature>
<protein>
    <submittedName>
        <fullName evidence="3">Uncharacterized protein</fullName>
    </submittedName>
</protein>
<evidence type="ECO:0000256" key="1">
    <source>
        <dbReference type="SAM" id="MobiDB-lite"/>
    </source>
</evidence>
<evidence type="ECO:0000313" key="3">
    <source>
        <dbReference type="EMBL" id="MEE6307351.1"/>
    </source>
</evidence>
<sequence length="376" mass="38930">MRLGDLLRQLDSRLLPPLARGMARLGHGRLRLRLLTTVALLCSAAVLVTAVWAVDRRPAGDQTVGEVTRVGVMQGESIPGYLEATRGELRSLVAAGASDPAKPTYALVTMSAYLAPDRLTPVLTGIGVSEVFARLWRPGTQTEIVRIPALRLPDDVVAGMSEVAARKEQEARDYQERAAGVTGDGAGERELRRYYSSGARVADEEATAYRAGCSCVYAAVVRGEPAALERIAARPEVRAVDPAPEVRRLDRTVFTPPLPEQADVARPPADASLPATGGDGTGGPGTEGASDVDPLSPPTSARPAVESPVDPPVTGSASPAGPGATGPPPTVDSPVDDLPPEPDPTAGSPSAEIPSDRPPVEAPPADPPTTRASGGA</sequence>
<gene>
    <name evidence="3" type="ORF">V1634_10995</name>
</gene>
<dbReference type="RefSeq" id="WP_331207660.1">
    <property type="nucleotide sequence ID" value="NZ_JAZGQL010000007.1"/>
</dbReference>
<dbReference type="Proteomes" id="UP001339911">
    <property type="component" value="Unassembled WGS sequence"/>
</dbReference>
<evidence type="ECO:0000256" key="2">
    <source>
        <dbReference type="SAM" id="Phobius"/>
    </source>
</evidence>
<feature type="region of interest" description="Disordered" evidence="1">
    <location>
        <begin position="248"/>
        <end position="376"/>
    </location>
</feature>
<keyword evidence="2" id="KW-0472">Membrane</keyword>
<reference evidence="3 4" key="1">
    <citation type="submission" date="2024-01" db="EMBL/GenBank/DDBJ databases">
        <title>Genome insights into Plantactinospora veratri sp. nov.</title>
        <authorList>
            <person name="Wang L."/>
        </authorList>
    </citation>
    <scope>NUCLEOTIDE SEQUENCE [LARGE SCALE GENOMIC DNA]</scope>
    <source>
        <strain evidence="3 4">NEAU-FHS4</strain>
    </source>
</reference>
<evidence type="ECO:0000313" key="4">
    <source>
        <dbReference type="Proteomes" id="UP001339911"/>
    </source>
</evidence>
<keyword evidence="2" id="KW-0812">Transmembrane</keyword>
<keyword evidence="2" id="KW-1133">Transmembrane helix</keyword>
<dbReference type="EMBL" id="JAZGQL010000007">
    <property type="protein sequence ID" value="MEE6307351.1"/>
    <property type="molecule type" value="Genomic_DNA"/>
</dbReference>
<keyword evidence="4" id="KW-1185">Reference proteome</keyword>
<organism evidence="3 4">
    <name type="scientific">Plantactinospora veratri</name>
    <dbReference type="NCBI Taxonomy" id="1436122"/>
    <lineage>
        <taxon>Bacteria</taxon>
        <taxon>Bacillati</taxon>
        <taxon>Actinomycetota</taxon>
        <taxon>Actinomycetes</taxon>
        <taxon>Micromonosporales</taxon>
        <taxon>Micromonosporaceae</taxon>
        <taxon>Plantactinospora</taxon>
    </lineage>
</organism>
<feature type="compositionally biased region" description="Gly residues" evidence="1">
    <location>
        <begin position="277"/>
        <end position="286"/>
    </location>
</feature>